<comment type="caution">
    <text evidence="2">The sequence shown here is derived from an EMBL/GenBank/DDBJ whole genome shotgun (WGS) entry which is preliminary data.</text>
</comment>
<dbReference type="GO" id="GO:0102919">
    <property type="term" value="F:5,6-dimethylbenzimidazole synthase activity"/>
    <property type="evidence" value="ECO:0007669"/>
    <property type="project" value="UniProtKB-EC"/>
</dbReference>
<reference evidence="2 3" key="1">
    <citation type="submission" date="2020-08" db="EMBL/GenBank/DDBJ databases">
        <title>Genomic Encyclopedia of Type Strains, Phase IV (KMG-IV): sequencing the most valuable type-strain genomes for metagenomic binning, comparative biology and taxonomic classification.</title>
        <authorList>
            <person name="Goeker M."/>
        </authorList>
    </citation>
    <scope>NUCLEOTIDE SEQUENCE [LARGE SCALE GENOMIC DNA]</scope>
    <source>
        <strain evidence="2 3">DSM 27568</strain>
    </source>
</reference>
<dbReference type="NCBIfam" id="TIGR02476">
    <property type="entry name" value="BluB"/>
    <property type="match status" value="1"/>
</dbReference>
<protein>
    <submittedName>
        <fullName evidence="2">5,6-dimethylbenzimidazole synthase</fullName>
        <ecNumber evidence="2">1.13.11.79</ecNumber>
    </submittedName>
</protein>
<dbReference type="Gene3D" id="3.40.109.10">
    <property type="entry name" value="NADH Oxidase"/>
    <property type="match status" value="1"/>
</dbReference>
<dbReference type="RefSeq" id="WP_183617436.1">
    <property type="nucleotide sequence ID" value="NZ_JACIDY010000006.1"/>
</dbReference>
<keyword evidence="3" id="KW-1185">Reference proteome</keyword>
<evidence type="ECO:0000313" key="3">
    <source>
        <dbReference type="Proteomes" id="UP000561459"/>
    </source>
</evidence>
<dbReference type="Proteomes" id="UP000561459">
    <property type="component" value="Unassembled WGS sequence"/>
</dbReference>
<dbReference type="PANTHER" id="PTHR23026:SF123">
    <property type="entry name" value="NAD(P)H NITROREDUCTASE RV3131-RELATED"/>
    <property type="match status" value="1"/>
</dbReference>
<dbReference type="InterPro" id="IPR050627">
    <property type="entry name" value="Nitroreductase/BluB"/>
</dbReference>
<dbReference type="Pfam" id="PF00881">
    <property type="entry name" value="Nitroreductase"/>
    <property type="match status" value="1"/>
</dbReference>
<keyword evidence="2" id="KW-0560">Oxidoreductase</keyword>
<dbReference type="InterPro" id="IPR029479">
    <property type="entry name" value="Nitroreductase"/>
</dbReference>
<name>A0A7W6C1M5_9SPHN</name>
<organism evidence="2 3">
    <name type="scientific">Novosphingobium fluoreni</name>
    <dbReference type="NCBI Taxonomy" id="1391222"/>
    <lineage>
        <taxon>Bacteria</taxon>
        <taxon>Pseudomonadati</taxon>
        <taxon>Pseudomonadota</taxon>
        <taxon>Alphaproteobacteria</taxon>
        <taxon>Sphingomonadales</taxon>
        <taxon>Sphingomonadaceae</taxon>
        <taxon>Novosphingobium</taxon>
    </lineage>
</organism>
<dbReference type="InterPro" id="IPR000415">
    <property type="entry name" value="Nitroreductase-like"/>
</dbReference>
<dbReference type="EMBL" id="JACIDY010000006">
    <property type="protein sequence ID" value="MBB3940852.1"/>
    <property type="molecule type" value="Genomic_DNA"/>
</dbReference>
<gene>
    <name evidence="2" type="ORF">GGR39_002515</name>
</gene>
<dbReference type="AlphaFoldDB" id="A0A7W6C1M5"/>
<evidence type="ECO:0000313" key="2">
    <source>
        <dbReference type="EMBL" id="MBB3940852.1"/>
    </source>
</evidence>
<dbReference type="SUPFAM" id="SSF55469">
    <property type="entry name" value="FMN-dependent nitroreductase-like"/>
    <property type="match status" value="1"/>
</dbReference>
<sequence>MPPFDDRFAAEFETLLRWRRDVRHFATTPIAEADMQDLLTLASLAPSVGHSQPWRWVRLRSSGLQEELAAHVDAENARAAQRYEGQEREALYRSLKLHGIAEAPEVLAVFCDEETQTGHGLGVGTMPEMRRYSCVAAIQTLWLAACLRGIGLGWVSILDPQVVRRMLDVPRHWSLIAVLCLGYPAQPSDTPELERRGWQGREPLTDRILER</sequence>
<proteinExistence type="predicted"/>
<feature type="domain" description="Nitroreductase" evidence="1">
    <location>
        <begin position="16"/>
        <end position="183"/>
    </location>
</feature>
<dbReference type="EC" id="1.13.11.79" evidence="2"/>
<evidence type="ECO:0000259" key="1">
    <source>
        <dbReference type="Pfam" id="PF00881"/>
    </source>
</evidence>
<accession>A0A7W6C1M5</accession>
<dbReference type="PANTHER" id="PTHR23026">
    <property type="entry name" value="NADPH NITROREDUCTASE"/>
    <property type="match status" value="1"/>
</dbReference>
<dbReference type="InterPro" id="IPR012825">
    <property type="entry name" value="BluB"/>
</dbReference>